<sequence>MKSIYFFSFIFIGPEKLITQKVYKYTLYIVSN</sequence>
<dbReference type="EMBL" id="HACA01003092">
    <property type="protein sequence ID" value="CDW20453.1"/>
    <property type="molecule type" value="Transcribed_RNA"/>
</dbReference>
<proteinExistence type="predicted"/>
<accession>A0A0K2T347</accession>
<protein>
    <submittedName>
        <fullName evidence="1">Uncharacterized protein</fullName>
    </submittedName>
</protein>
<evidence type="ECO:0000313" key="1">
    <source>
        <dbReference type="EMBL" id="CDW20453.1"/>
    </source>
</evidence>
<reference evidence="1" key="1">
    <citation type="submission" date="2014-05" db="EMBL/GenBank/DDBJ databases">
        <authorList>
            <person name="Chronopoulou M."/>
        </authorList>
    </citation>
    <scope>NUCLEOTIDE SEQUENCE</scope>
    <source>
        <tissue evidence="1">Whole organism</tissue>
    </source>
</reference>
<dbReference type="AlphaFoldDB" id="A0A0K2T347"/>
<organism evidence="1">
    <name type="scientific">Lepeophtheirus salmonis</name>
    <name type="common">Salmon louse</name>
    <name type="synonym">Caligus salmonis</name>
    <dbReference type="NCBI Taxonomy" id="72036"/>
    <lineage>
        <taxon>Eukaryota</taxon>
        <taxon>Metazoa</taxon>
        <taxon>Ecdysozoa</taxon>
        <taxon>Arthropoda</taxon>
        <taxon>Crustacea</taxon>
        <taxon>Multicrustacea</taxon>
        <taxon>Hexanauplia</taxon>
        <taxon>Copepoda</taxon>
        <taxon>Siphonostomatoida</taxon>
        <taxon>Caligidae</taxon>
        <taxon>Lepeophtheirus</taxon>
    </lineage>
</organism>
<name>A0A0K2T347_LEPSM</name>